<evidence type="ECO:0000256" key="4">
    <source>
        <dbReference type="ARBA" id="ARBA00023136"/>
    </source>
</evidence>
<evidence type="ECO:0000256" key="6">
    <source>
        <dbReference type="SAM" id="Phobius"/>
    </source>
</evidence>
<evidence type="ECO:0000313" key="7">
    <source>
        <dbReference type="EMBL" id="USW50389.1"/>
    </source>
</evidence>
<evidence type="ECO:0000313" key="8">
    <source>
        <dbReference type="Proteomes" id="UP001056384"/>
    </source>
</evidence>
<dbReference type="EMBL" id="CP099419">
    <property type="protein sequence ID" value="USW50389.1"/>
    <property type="molecule type" value="Genomic_DNA"/>
</dbReference>
<protein>
    <submittedName>
        <fullName evidence="7">Uncharacterized protein</fullName>
    </submittedName>
</protein>
<reference evidence="7" key="1">
    <citation type="submission" date="2022-06" db="EMBL/GenBank/DDBJ databases">
        <title>Complete genome sequences of two strains of the flax pathogen Septoria linicola.</title>
        <authorList>
            <person name="Lapalu N."/>
            <person name="Simon A."/>
            <person name="Demenou B."/>
            <person name="Paumier D."/>
            <person name="Guillot M.-P."/>
            <person name="Gout L."/>
            <person name="Valade R."/>
        </authorList>
    </citation>
    <scope>NUCLEOTIDE SEQUENCE</scope>
    <source>
        <strain evidence="7">SE15195</strain>
    </source>
</reference>
<dbReference type="PANTHER" id="PTHR15549">
    <property type="entry name" value="PAIRED IMMUNOGLOBULIN-LIKE TYPE 2 RECEPTOR"/>
    <property type="match status" value="1"/>
</dbReference>
<dbReference type="AlphaFoldDB" id="A0A9Q9AJA8"/>
<name>A0A9Q9AJA8_9PEZI</name>
<feature type="region of interest" description="Disordered" evidence="5">
    <location>
        <begin position="168"/>
        <end position="266"/>
    </location>
</feature>
<keyword evidence="2 6" id="KW-0812">Transmembrane</keyword>
<comment type="subcellular location">
    <subcellularLocation>
        <location evidence="1">Membrane</location>
        <topology evidence="1">Single-pass membrane protein</topology>
    </subcellularLocation>
</comment>
<feature type="compositionally biased region" description="Pro residues" evidence="5">
    <location>
        <begin position="219"/>
        <end position="231"/>
    </location>
</feature>
<organism evidence="7 8">
    <name type="scientific">Septoria linicola</name>
    <dbReference type="NCBI Taxonomy" id="215465"/>
    <lineage>
        <taxon>Eukaryota</taxon>
        <taxon>Fungi</taxon>
        <taxon>Dikarya</taxon>
        <taxon>Ascomycota</taxon>
        <taxon>Pezizomycotina</taxon>
        <taxon>Dothideomycetes</taxon>
        <taxon>Dothideomycetidae</taxon>
        <taxon>Mycosphaerellales</taxon>
        <taxon>Mycosphaerellaceae</taxon>
        <taxon>Septoria</taxon>
    </lineage>
</organism>
<keyword evidence="3 6" id="KW-1133">Transmembrane helix</keyword>
<sequence length="266" mass="27155">MSSTPRNLVATSFSTAEYGDFSDQQCDGGLFYTCSATSPPFWGCCQSNPCTSGACPANDLSPAFLSGNPLLAAPFLALNGSVSASTTSSAGASSASSTSTSSPSTLSTLTTSGSASTSTSPAASPSTTEAATSQSSSNTGAIAGGAVSGGAVLVALILGLVWLLRRRRKGTDSKRESTEARHTTEIQQTNHGLGLTGASVAKEEYKDHPATSPTIPSYPGSPQPPYSPGPPSYVDERAARNFSYELPGSPGGQEMDSGQRYHAYRQ</sequence>
<dbReference type="CDD" id="cd12087">
    <property type="entry name" value="TM_EGFR-like"/>
    <property type="match status" value="1"/>
</dbReference>
<feature type="region of interest" description="Disordered" evidence="5">
    <location>
        <begin position="88"/>
        <end position="138"/>
    </location>
</feature>
<dbReference type="GO" id="GO:0071944">
    <property type="term" value="C:cell periphery"/>
    <property type="evidence" value="ECO:0007669"/>
    <property type="project" value="UniProtKB-ARBA"/>
</dbReference>
<keyword evidence="8" id="KW-1185">Reference proteome</keyword>
<accession>A0A9Q9AJA8</accession>
<dbReference type="GO" id="GO:0016020">
    <property type="term" value="C:membrane"/>
    <property type="evidence" value="ECO:0007669"/>
    <property type="project" value="UniProtKB-SubCell"/>
</dbReference>
<dbReference type="InterPro" id="IPR051694">
    <property type="entry name" value="Immunoregulatory_rcpt-like"/>
</dbReference>
<keyword evidence="4 6" id="KW-0472">Membrane</keyword>
<proteinExistence type="predicted"/>
<evidence type="ECO:0000256" key="3">
    <source>
        <dbReference type="ARBA" id="ARBA00022989"/>
    </source>
</evidence>
<evidence type="ECO:0000256" key="2">
    <source>
        <dbReference type="ARBA" id="ARBA00022692"/>
    </source>
</evidence>
<feature type="compositionally biased region" description="Basic and acidic residues" evidence="5">
    <location>
        <begin position="170"/>
        <end position="184"/>
    </location>
</feature>
<evidence type="ECO:0000256" key="1">
    <source>
        <dbReference type="ARBA" id="ARBA00004167"/>
    </source>
</evidence>
<dbReference type="Proteomes" id="UP001056384">
    <property type="component" value="Chromosome 2"/>
</dbReference>
<gene>
    <name evidence="7" type="ORF">Slin15195_G037080</name>
</gene>
<evidence type="ECO:0000256" key="5">
    <source>
        <dbReference type="SAM" id="MobiDB-lite"/>
    </source>
</evidence>
<feature type="transmembrane region" description="Helical" evidence="6">
    <location>
        <begin position="141"/>
        <end position="164"/>
    </location>
</feature>